<organism evidence="4 5">
    <name type="scientific">Senna tora</name>
    <dbReference type="NCBI Taxonomy" id="362788"/>
    <lineage>
        <taxon>Eukaryota</taxon>
        <taxon>Viridiplantae</taxon>
        <taxon>Streptophyta</taxon>
        <taxon>Embryophyta</taxon>
        <taxon>Tracheophyta</taxon>
        <taxon>Spermatophyta</taxon>
        <taxon>Magnoliopsida</taxon>
        <taxon>eudicotyledons</taxon>
        <taxon>Gunneridae</taxon>
        <taxon>Pentapetalae</taxon>
        <taxon>rosids</taxon>
        <taxon>fabids</taxon>
        <taxon>Fabales</taxon>
        <taxon>Fabaceae</taxon>
        <taxon>Caesalpinioideae</taxon>
        <taxon>Cassia clade</taxon>
        <taxon>Senna</taxon>
    </lineage>
</organism>
<dbReference type="InterPro" id="IPR050823">
    <property type="entry name" value="Plant_Ser_Thr_Prot_Kinase"/>
</dbReference>
<feature type="binding site" evidence="1">
    <location>
        <position position="121"/>
    </location>
    <ligand>
        <name>ATP</name>
        <dbReference type="ChEBI" id="CHEBI:30616"/>
    </ligand>
</feature>
<feature type="region of interest" description="Disordered" evidence="2">
    <location>
        <begin position="13"/>
        <end position="51"/>
    </location>
</feature>
<keyword evidence="5" id="KW-1185">Reference proteome</keyword>
<evidence type="ECO:0000256" key="2">
    <source>
        <dbReference type="SAM" id="MobiDB-lite"/>
    </source>
</evidence>
<evidence type="ECO:0000313" key="4">
    <source>
        <dbReference type="EMBL" id="KAF7811342.1"/>
    </source>
</evidence>
<accession>A0A834W6R2</accession>
<evidence type="ECO:0000256" key="1">
    <source>
        <dbReference type="PROSITE-ProRule" id="PRU10141"/>
    </source>
</evidence>
<dbReference type="PROSITE" id="PS00107">
    <property type="entry name" value="PROTEIN_KINASE_ATP"/>
    <property type="match status" value="1"/>
</dbReference>
<dbReference type="Gene3D" id="3.30.200.20">
    <property type="entry name" value="Phosphorylase Kinase, domain 1"/>
    <property type="match status" value="1"/>
</dbReference>
<dbReference type="InterPro" id="IPR011009">
    <property type="entry name" value="Kinase-like_dom_sf"/>
</dbReference>
<dbReference type="Proteomes" id="UP000634136">
    <property type="component" value="Unassembled WGS sequence"/>
</dbReference>
<name>A0A834W6R2_9FABA</name>
<sequence>MRNCWCFSANKPNSPETTATDEASRTTTNSNHSSVSIPVEPPQIDDNDEAASYAHRPNCGQTLPSPNLRIFTMAELKAATKNFRHDTVIGEGGFGIVFKGWLRESVASRNHGSGKAIAVKKLKSESLFDLSETWQSEINFIGRLSHPNLVKFLGYCREETELILVYEYMQKGSLKNHLFGRGSTVSPLPWDTRLKIAIGVARALAFLHTENIVYRDVKSSSMLLDWSYNAKLSDFGLAKLGPSDDHSHVTTRVMGTYGYAAPEYIATGLRALDPNRPTGEHSLVEWIKPYLQNRRKLKSFMDPRLEGIYPFEAAFGFAQITLKCLAVEPKQRPSMKQVLENLEQIQAQQRV</sequence>
<dbReference type="InterPro" id="IPR017441">
    <property type="entry name" value="Protein_kinase_ATP_BS"/>
</dbReference>
<dbReference type="GO" id="GO:0004672">
    <property type="term" value="F:protein kinase activity"/>
    <property type="evidence" value="ECO:0007669"/>
    <property type="project" value="InterPro"/>
</dbReference>
<gene>
    <name evidence="4" type="ORF">G2W53_032318</name>
</gene>
<protein>
    <submittedName>
        <fullName evidence="4">Putative serine/threonine-protein kinase PIX13</fullName>
    </submittedName>
</protein>
<reference evidence="4" key="1">
    <citation type="submission" date="2020-09" db="EMBL/GenBank/DDBJ databases">
        <title>Genome-Enabled Discovery of Anthraquinone Biosynthesis in Senna tora.</title>
        <authorList>
            <person name="Kang S.-H."/>
            <person name="Pandey R.P."/>
            <person name="Lee C.-M."/>
            <person name="Sim J.-S."/>
            <person name="Jeong J.-T."/>
            <person name="Choi B.-S."/>
            <person name="Jung M."/>
            <person name="Ginzburg D."/>
            <person name="Zhao K."/>
            <person name="Won S.Y."/>
            <person name="Oh T.-J."/>
            <person name="Yu Y."/>
            <person name="Kim N.-H."/>
            <person name="Lee O.R."/>
            <person name="Lee T.-H."/>
            <person name="Bashyal P."/>
            <person name="Kim T.-S."/>
            <person name="Lee W.-H."/>
            <person name="Kawkins C."/>
            <person name="Kim C.-K."/>
            <person name="Kim J.S."/>
            <person name="Ahn B.O."/>
            <person name="Rhee S.Y."/>
            <person name="Sohng J.K."/>
        </authorList>
    </citation>
    <scope>NUCLEOTIDE SEQUENCE</scope>
    <source>
        <tissue evidence="4">Leaf</tissue>
    </source>
</reference>
<evidence type="ECO:0000313" key="5">
    <source>
        <dbReference type="Proteomes" id="UP000634136"/>
    </source>
</evidence>
<proteinExistence type="predicted"/>
<feature type="domain" description="Protein kinase" evidence="3">
    <location>
        <begin position="83"/>
        <end position="345"/>
    </location>
</feature>
<dbReference type="Pfam" id="PF00069">
    <property type="entry name" value="Pkinase"/>
    <property type="match status" value="1"/>
</dbReference>
<comment type="caution">
    <text evidence="4">The sequence shown here is derived from an EMBL/GenBank/DDBJ whole genome shotgun (WGS) entry which is preliminary data.</text>
</comment>
<keyword evidence="4" id="KW-0808">Transferase</keyword>
<keyword evidence="1" id="KW-0547">Nucleotide-binding</keyword>
<dbReference type="PROSITE" id="PS50011">
    <property type="entry name" value="PROTEIN_KINASE_DOM"/>
    <property type="match status" value="1"/>
</dbReference>
<evidence type="ECO:0000259" key="3">
    <source>
        <dbReference type="PROSITE" id="PS50011"/>
    </source>
</evidence>
<dbReference type="OrthoDB" id="4062651at2759"/>
<dbReference type="AlphaFoldDB" id="A0A834W6R2"/>
<keyword evidence="1" id="KW-0067">ATP-binding</keyword>
<dbReference type="EMBL" id="JAAIUW010000010">
    <property type="protein sequence ID" value="KAF7811342.1"/>
    <property type="molecule type" value="Genomic_DNA"/>
</dbReference>
<keyword evidence="4" id="KW-0418">Kinase</keyword>
<dbReference type="GO" id="GO:0005524">
    <property type="term" value="F:ATP binding"/>
    <property type="evidence" value="ECO:0007669"/>
    <property type="project" value="UniProtKB-UniRule"/>
</dbReference>
<dbReference type="PANTHER" id="PTHR45621">
    <property type="entry name" value="OS01G0588500 PROTEIN-RELATED"/>
    <property type="match status" value="1"/>
</dbReference>
<dbReference type="Gene3D" id="1.10.510.10">
    <property type="entry name" value="Transferase(Phosphotransferase) domain 1"/>
    <property type="match status" value="2"/>
</dbReference>
<dbReference type="SUPFAM" id="SSF56112">
    <property type="entry name" value="Protein kinase-like (PK-like)"/>
    <property type="match status" value="1"/>
</dbReference>
<feature type="compositionally biased region" description="Low complexity" evidence="2">
    <location>
        <begin position="16"/>
        <end position="28"/>
    </location>
</feature>
<dbReference type="InterPro" id="IPR000719">
    <property type="entry name" value="Prot_kinase_dom"/>
</dbReference>